<organism evidence="2 3">
    <name type="scientific">Nesidiocoris tenuis</name>
    <dbReference type="NCBI Taxonomy" id="355587"/>
    <lineage>
        <taxon>Eukaryota</taxon>
        <taxon>Metazoa</taxon>
        <taxon>Ecdysozoa</taxon>
        <taxon>Arthropoda</taxon>
        <taxon>Hexapoda</taxon>
        <taxon>Insecta</taxon>
        <taxon>Pterygota</taxon>
        <taxon>Neoptera</taxon>
        <taxon>Paraneoptera</taxon>
        <taxon>Hemiptera</taxon>
        <taxon>Heteroptera</taxon>
        <taxon>Panheteroptera</taxon>
        <taxon>Cimicomorpha</taxon>
        <taxon>Miridae</taxon>
        <taxon>Dicyphina</taxon>
        <taxon>Nesidiocoris</taxon>
    </lineage>
</organism>
<accession>A0A6H5G374</accession>
<keyword evidence="3" id="KW-1185">Reference proteome</keyword>
<feature type="non-terminal residue" evidence="2">
    <location>
        <position position="59"/>
    </location>
</feature>
<feature type="compositionally biased region" description="Basic residues" evidence="1">
    <location>
        <begin position="19"/>
        <end position="33"/>
    </location>
</feature>
<dbReference type="Proteomes" id="UP000479000">
    <property type="component" value="Unassembled WGS sequence"/>
</dbReference>
<proteinExistence type="predicted"/>
<dbReference type="AlphaFoldDB" id="A0A6H5G374"/>
<evidence type="ECO:0000256" key="1">
    <source>
        <dbReference type="SAM" id="MobiDB-lite"/>
    </source>
</evidence>
<dbReference type="EMBL" id="CADCXU010004673">
    <property type="protein sequence ID" value="CAA9996531.1"/>
    <property type="molecule type" value="Genomic_DNA"/>
</dbReference>
<evidence type="ECO:0000313" key="3">
    <source>
        <dbReference type="Proteomes" id="UP000479000"/>
    </source>
</evidence>
<gene>
    <name evidence="2" type="ORF">NTEN_LOCUS3032</name>
</gene>
<sequence>MRRTRTWAGRLADWAITGHNKRPGSSKLTKNHQPRYAARTPPQGERFRPEGPDQVPMNY</sequence>
<evidence type="ECO:0000313" key="2">
    <source>
        <dbReference type="EMBL" id="CAA9996531.1"/>
    </source>
</evidence>
<reference evidence="2 3" key="1">
    <citation type="submission" date="2020-02" db="EMBL/GenBank/DDBJ databases">
        <authorList>
            <person name="Ferguson B K."/>
        </authorList>
    </citation>
    <scope>NUCLEOTIDE SEQUENCE [LARGE SCALE GENOMIC DNA]</scope>
</reference>
<feature type="region of interest" description="Disordered" evidence="1">
    <location>
        <begin position="17"/>
        <end position="59"/>
    </location>
</feature>
<name>A0A6H5G374_9HEMI</name>
<protein>
    <submittedName>
        <fullName evidence="2">Uncharacterized protein</fullName>
    </submittedName>
</protein>